<dbReference type="Pfam" id="PF23230">
    <property type="entry name" value="zf-C2H2_13"/>
    <property type="match status" value="1"/>
</dbReference>
<dbReference type="SMART" id="SM00355">
    <property type="entry name" value="ZnF_C2H2"/>
    <property type="match status" value="3"/>
</dbReference>
<keyword evidence="6" id="KW-0597">Phosphoprotein</keyword>
<comment type="subcellular location">
    <subcellularLocation>
        <location evidence="2">Cytoplasm</location>
    </subcellularLocation>
</comment>
<evidence type="ECO:0000256" key="4">
    <source>
        <dbReference type="ARBA" id="ARBA00012483"/>
    </source>
</evidence>
<feature type="region of interest" description="Disordered" evidence="13">
    <location>
        <begin position="729"/>
        <end position="856"/>
    </location>
</feature>
<dbReference type="InterPro" id="IPR056437">
    <property type="entry name" value="Znf-C2H2_ZNF598/HEL2"/>
</dbReference>
<evidence type="ECO:0000256" key="5">
    <source>
        <dbReference type="ARBA" id="ARBA00022490"/>
    </source>
</evidence>
<feature type="region of interest" description="Disordered" evidence="13">
    <location>
        <begin position="405"/>
        <end position="502"/>
    </location>
</feature>
<evidence type="ECO:0000256" key="8">
    <source>
        <dbReference type="ARBA" id="ARBA00022723"/>
    </source>
</evidence>
<feature type="compositionally biased region" description="Low complexity" evidence="13">
    <location>
        <begin position="14"/>
        <end position="28"/>
    </location>
</feature>
<proteinExistence type="inferred from homology"/>
<feature type="compositionally biased region" description="Low complexity" evidence="13">
    <location>
        <begin position="814"/>
        <end position="828"/>
    </location>
</feature>
<dbReference type="InterPro" id="IPR044288">
    <property type="entry name" value="ZNF598/HEL2"/>
</dbReference>
<feature type="region of interest" description="Disordered" evidence="13">
    <location>
        <begin position="644"/>
        <end position="700"/>
    </location>
</feature>
<dbReference type="OrthoDB" id="3838338at2759"/>
<evidence type="ECO:0000256" key="9">
    <source>
        <dbReference type="ARBA" id="ARBA00022771"/>
    </source>
</evidence>
<comment type="catalytic activity">
    <reaction evidence="1">
        <text>S-ubiquitinyl-[E2 ubiquitin-conjugating enzyme]-L-cysteine + [acceptor protein]-L-lysine = [E2 ubiquitin-conjugating enzyme]-L-cysteine + N(6)-ubiquitinyl-[acceptor protein]-L-lysine.</text>
        <dbReference type="EC" id="2.3.2.27"/>
    </reaction>
</comment>
<dbReference type="Pfam" id="PF25447">
    <property type="entry name" value="RING_ZNF598"/>
    <property type="match status" value="1"/>
</dbReference>
<evidence type="ECO:0000256" key="10">
    <source>
        <dbReference type="ARBA" id="ARBA00022833"/>
    </source>
</evidence>
<dbReference type="Pfam" id="PF23202">
    <property type="entry name" value="PAH_ZNF598"/>
    <property type="match status" value="1"/>
</dbReference>
<dbReference type="GO" id="GO:0005737">
    <property type="term" value="C:cytoplasm"/>
    <property type="evidence" value="ECO:0007669"/>
    <property type="project" value="UniProtKB-SubCell"/>
</dbReference>
<comment type="pathway">
    <text evidence="3">Protein modification; protein ubiquitination.</text>
</comment>
<dbReference type="GO" id="GO:0016567">
    <property type="term" value="P:protein ubiquitination"/>
    <property type="evidence" value="ECO:0007669"/>
    <property type="project" value="TreeGrafter"/>
</dbReference>
<dbReference type="OMA" id="VFTHEHT"/>
<feature type="region of interest" description="Disordered" evidence="13">
    <location>
        <begin position="274"/>
        <end position="293"/>
    </location>
</feature>
<dbReference type="InterPro" id="IPR057634">
    <property type="entry name" value="PAH_ZNF598/HEL2"/>
</dbReference>
<keyword evidence="5" id="KW-0963">Cytoplasm</keyword>
<feature type="compositionally biased region" description="Low complexity" evidence="13">
    <location>
        <begin position="688"/>
        <end position="700"/>
    </location>
</feature>
<feature type="compositionally biased region" description="Polar residues" evidence="13">
    <location>
        <begin position="485"/>
        <end position="495"/>
    </location>
</feature>
<evidence type="ECO:0000256" key="7">
    <source>
        <dbReference type="ARBA" id="ARBA00022679"/>
    </source>
</evidence>
<keyword evidence="16" id="KW-1185">Reference proteome</keyword>
<dbReference type="CDD" id="cd16615">
    <property type="entry name" value="RING-HC_ZNF598"/>
    <property type="match status" value="1"/>
</dbReference>
<evidence type="ECO:0000256" key="6">
    <source>
        <dbReference type="ARBA" id="ARBA00022553"/>
    </source>
</evidence>
<feature type="compositionally biased region" description="Polar residues" evidence="13">
    <location>
        <begin position="65"/>
        <end position="87"/>
    </location>
</feature>
<organism evidence="15 16">
    <name type="scientific">Rhodotorula graminis (strain WP1)</name>
    <dbReference type="NCBI Taxonomy" id="578459"/>
    <lineage>
        <taxon>Eukaryota</taxon>
        <taxon>Fungi</taxon>
        <taxon>Dikarya</taxon>
        <taxon>Basidiomycota</taxon>
        <taxon>Pucciniomycotina</taxon>
        <taxon>Microbotryomycetes</taxon>
        <taxon>Sporidiobolales</taxon>
        <taxon>Sporidiobolaceae</taxon>
        <taxon>Rhodotorula</taxon>
    </lineage>
</organism>
<accession>A0A0N8PZM7</accession>
<reference evidence="15 16" key="1">
    <citation type="journal article" date="2015" name="Front. Microbiol.">
        <title>Genome sequence of the plant growth promoting endophytic yeast Rhodotorula graminis WP1.</title>
        <authorList>
            <person name="Firrincieli A."/>
            <person name="Otillar R."/>
            <person name="Salamov A."/>
            <person name="Schmutz J."/>
            <person name="Khan Z."/>
            <person name="Redman R.S."/>
            <person name="Fleck N.D."/>
            <person name="Lindquist E."/>
            <person name="Grigoriev I.V."/>
            <person name="Doty S.L."/>
        </authorList>
    </citation>
    <scope>NUCLEOTIDE SEQUENCE [LARGE SCALE GENOMIC DNA]</scope>
    <source>
        <strain evidence="15 16">WP1</strain>
    </source>
</reference>
<dbReference type="SUPFAM" id="SSF57850">
    <property type="entry name" value="RING/U-box"/>
    <property type="match status" value="1"/>
</dbReference>
<evidence type="ECO:0000256" key="12">
    <source>
        <dbReference type="PROSITE-ProRule" id="PRU00175"/>
    </source>
</evidence>
<dbReference type="AlphaFoldDB" id="A0A0N8PZM7"/>
<feature type="compositionally biased region" description="Low complexity" evidence="13">
    <location>
        <begin position="464"/>
        <end position="481"/>
    </location>
</feature>
<dbReference type="Proteomes" id="UP000053890">
    <property type="component" value="Unassembled WGS sequence"/>
</dbReference>
<dbReference type="GO" id="GO:0061630">
    <property type="term" value="F:ubiquitin protein ligase activity"/>
    <property type="evidence" value="ECO:0007669"/>
    <property type="project" value="UniProtKB-EC"/>
</dbReference>
<evidence type="ECO:0000256" key="3">
    <source>
        <dbReference type="ARBA" id="ARBA00004906"/>
    </source>
</evidence>
<dbReference type="GO" id="GO:0043022">
    <property type="term" value="F:ribosome binding"/>
    <property type="evidence" value="ECO:0007669"/>
    <property type="project" value="TreeGrafter"/>
</dbReference>
<dbReference type="PANTHER" id="PTHR22938">
    <property type="entry name" value="ZINC FINGER PROTEIN 598"/>
    <property type="match status" value="1"/>
</dbReference>
<feature type="compositionally biased region" description="Low complexity" evidence="13">
    <location>
        <begin position="781"/>
        <end position="804"/>
    </location>
</feature>
<keyword evidence="10" id="KW-0862">Zinc</keyword>
<comment type="similarity">
    <text evidence="11">Belongs to the ZNF598/HEL2 family.</text>
</comment>
<dbReference type="STRING" id="578459.A0A0N8PZM7"/>
<evidence type="ECO:0000256" key="1">
    <source>
        <dbReference type="ARBA" id="ARBA00000900"/>
    </source>
</evidence>
<dbReference type="InterPro" id="IPR013087">
    <property type="entry name" value="Znf_C2H2_type"/>
</dbReference>
<dbReference type="GO" id="GO:0072344">
    <property type="term" value="P:rescue of stalled ribosome"/>
    <property type="evidence" value="ECO:0007669"/>
    <property type="project" value="InterPro"/>
</dbReference>
<dbReference type="PROSITE" id="PS00028">
    <property type="entry name" value="ZINC_FINGER_C2H2_1"/>
    <property type="match status" value="1"/>
</dbReference>
<evidence type="ECO:0000313" key="16">
    <source>
        <dbReference type="Proteomes" id="UP000053890"/>
    </source>
</evidence>
<dbReference type="EMBL" id="KQ474085">
    <property type="protein sequence ID" value="KPV72757.1"/>
    <property type="molecule type" value="Genomic_DNA"/>
</dbReference>
<keyword evidence="7" id="KW-0808">Transferase</keyword>
<evidence type="ECO:0000256" key="13">
    <source>
        <dbReference type="SAM" id="MobiDB-lite"/>
    </source>
</evidence>
<feature type="domain" description="RING-type" evidence="14">
    <location>
        <begin position="117"/>
        <end position="157"/>
    </location>
</feature>
<dbReference type="PANTHER" id="PTHR22938:SF0">
    <property type="entry name" value="E3 UBIQUITIN-PROTEIN LIGASE ZNF598"/>
    <property type="match status" value="1"/>
</dbReference>
<dbReference type="GO" id="GO:0008270">
    <property type="term" value="F:zinc ion binding"/>
    <property type="evidence" value="ECO:0007669"/>
    <property type="project" value="UniProtKB-KW"/>
</dbReference>
<keyword evidence="8" id="KW-0479">Metal-binding</keyword>
<protein>
    <recommendedName>
        <fullName evidence="4">RING-type E3 ubiquitin transferase</fullName>
        <ecNumber evidence="4">2.3.2.27</ecNumber>
    </recommendedName>
</protein>
<evidence type="ECO:0000256" key="11">
    <source>
        <dbReference type="ARBA" id="ARBA00035113"/>
    </source>
</evidence>
<sequence>MSRRAAFGGRLTGGDDSTSSPSSTTSTTANPGQPRASQGQRGQQNRRNNEGNAAAKGKNRPPHLQLQQQHSTQGNDSAAVDRNTNNSERVLEVNAYARAMAKAADEAGETTDDDAICFICAEPVVYWSVSACDHRTCHTCSIRLRALYKKKECTFCKTDCPTVIFTESEDQLFKDYTTESTPFSDTKLGILFESRAQLEDTLSLLRFNCPYKPGLSDPNSAAPDAEDQACDHILSGWSDLKRHVRATHHTTLCDLCCSNKKIFAHEHELFALANPGQDRHNGGGGRGGRRETELDQHLEKQHAMCGFCKRWFYDSDGLYKHCREQHEECFICVRQGVRHQYHLNYDRLEQHYKNDHFLCPHPDCLAQKFVVFESELDLQAHALEVHGIGSVQDQKSRKEARRIETNFVYSNGESHTRSGGAGGDGRRRGGNQGGRAPAASFVEARGGSGESSAVATPSGERRIPGLGAPAAGGSRAARFGGQLTGDPSPTSSGATTPLGAGDSAAARDVATLERHAALLRRVQDLTHGHEGKIAGFKIAARSFRNGELNAHDFVDQLYNVLDQRTDDAETVILGFADLLDQPDKKRAVQIAWRDLRSENNFPSLAPLAPTLHGQPTAVHATSHRALSAQHRTGHNPSTTWDRVERAATSSGPAPVAPRSNPFPALMSASNTKSIPGLAKAGQQTARRAVGGSTPWSSSSASAAGATASLAGPSAFPSLGGGGATSPGAFPSLGGASSSGAPASRASSASVTPRSISRPASTSGGTARRPASGLDFPSLPTSSSASDSRARMRAALAKPQARAAQTILTADDDSWGAVSGSSGSAADGAAGNGGGKKKGKGRQKVVLMSGGLASQPN</sequence>
<dbReference type="EC" id="2.3.2.27" evidence="4"/>
<dbReference type="PROSITE" id="PS50089">
    <property type="entry name" value="ZF_RING_2"/>
    <property type="match status" value="1"/>
</dbReference>
<feature type="region of interest" description="Disordered" evidence="13">
    <location>
        <begin position="1"/>
        <end position="87"/>
    </location>
</feature>
<dbReference type="RefSeq" id="XP_018268806.1">
    <property type="nucleotide sequence ID" value="XM_018417857.1"/>
</dbReference>
<keyword evidence="9 12" id="KW-0863">Zinc-finger</keyword>
<feature type="compositionally biased region" description="Polar residues" evidence="13">
    <location>
        <begin position="750"/>
        <end position="764"/>
    </location>
</feature>
<feature type="compositionally biased region" description="Low complexity" evidence="13">
    <location>
        <begin position="729"/>
        <end position="749"/>
    </location>
</feature>
<dbReference type="InterPro" id="IPR041888">
    <property type="entry name" value="RING-HC_ZNF598/HEL2"/>
</dbReference>
<dbReference type="InterPro" id="IPR001841">
    <property type="entry name" value="Znf_RING"/>
</dbReference>
<evidence type="ECO:0000256" key="2">
    <source>
        <dbReference type="ARBA" id="ARBA00004496"/>
    </source>
</evidence>
<name>A0A0N8PZM7_RHOGW</name>
<evidence type="ECO:0000313" key="15">
    <source>
        <dbReference type="EMBL" id="KPV72757.1"/>
    </source>
</evidence>
<evidence type="ECO:0000259" key="14">
    <source>
        <dbReference type="PROSITE" id="PS50089"/>
    </source>
</evidence>
<feature type="compositionally biased region" description="Low complexity" evidence="13">
    <location>
        <begin position="35"/>
        <end position="56"/>
    </location>
</feature>
<gene>
    <name evidence="15" type="ORF">RHOBADRAFT_55448</name>
</gene>
<dbReference type="GeneID" id="28978305"/>